<proteinExistence type="predicted"/>
<organism evidence="2 3">
    <name type="scientific">Stylonychia lemnae</name>
    <name type="common">Ciliate</name>
    <dbReference type="NCBI Taxonomy" id="5949"/>
    <lineage>
        <taxon>Eukaryota</taxon>
        <taxon>Sar</taxon>
        <taxon>Alveolata</taxon>
        <taxon>Ciliophora</taxon>
        <taxon>Intramacronucleata</taxon>
        <taxon>Spirotrichea</taxon>
        <taxon>Stichotrichia</taxon>
        <taxon>Sporadotrichida</taxon>
        <taxon>Oxytrichidae</taxon>
        <taxon>Stylonychinae</taxon>
        <taxon>Stylonychia</taxon>
    </lineage>
</organism>
<dbReference type="InParanoid" id="A0A078B4J2"/>
<keyword evidence="3" id="KW-1185">Reference proteome</keyword>
<accession>A0A078B4J2</accession>
<dbReference type="AlphaFoldDB" id="A0A078B4J2"/>
<evidence type="ECO:0000313" key="2">
    <source>
        <dbReference type="EMBL" id="CDW89191.1"/>
    </source>
</evidence>
<dbReference type="Proteomes" id="UP000039865">
    <property type="component" value="Unassembled WGS sequence"/>
</dbReference>
<dbReference type="EMBL" id="CCKQ01017327">
    <property type="protein sequence ID" value="CDW89191.1"/>
    <property type="molecule type" value="Genomic_DNA"/>
</dbReference>
<feature type="compositionally biased region" description="Low complexity" evidence="1">
    <location>
        <begin position="201"/>
        <end position="214"/>
    </location>
</feature>
<evidence type="ECO:0000313" key="3">
    <source>
        <dbReference type="Proteomes" id="UP000039865"/>
    </source>
</evidence>
<reference evidence="2 3" key="1">
    <citation type="submission" date="2014-06" db="EMBL/GenBank/DDBJ databases">
        <authorList>
            <person name="Swart Estienne"/>
        </authorList>
    </citation>
    <scope>NUCLEOTIDE SEQUENCE [LARGE SCALE GENOMIC DNA]</scope>
    <source>
        <strain evidence="2 3">130c</strain>
    </source>
</reference>
<protein>
    <submittedName>
        <fullName evidence="2">Uncharacterized protein</fullName>
    </submittedName>
</protein>
<name>A0A078B4J2_STYLE</name>
<evidence type="ECO:0000256" key="1">
    <source>
        <dbReference type="SAM" id="MobiDB-lite"/>
    </source>
</evidence>
<feature type="region of interest" description="Disordered" evidence="1">
    <location>
        <begin position="188"/>
        <end position="215"/>
    </location>
</feature>
<gene>
    <name evidence="2" type="primary">Contig1160.g1257</name>
    <name evidence="2" type="ORF">STYLEM_18322</name>
</gene>
<sequence length="304" mass="35405">MDPYSNYTLDFIQLAKNLNNTQNFNIITSPQKNIQGKGKIGNQNQAFTMRGIRNNEREQPITESSSKLRKIISLGKHNFKNLENQQVIELGQRKIKSRNITPLEYFNQVKNRNHTIEANNDKIESHTSSVFSNYIEVETAQQLLEEQQRLKARYDNAKKYRKEKFTLDLDIDPNVVILNPIFTSLKQKTQEDPNKCNQSRNASTNMSTINSNNNYRGEDKYALTKRFEGSYYSKAFSPSSQYLKKIQGKLSNRQLSTTLNNQHSIINSKVRLKYNRVGLSYKIEDGLPQKLQQREAFTKERYES</sequence>